<accession>A0AAD9MIG1</accession>
<dbReference type="InterPro" id="IPR008826">
    <property type="entry name" value="Se-bd"/>
</dbReference>
<evidence type="ECO:0000256" key="2">
    <source>
        <dbReference type="ARBA" id="ARBA00023266"/>
    </source>
</evidence>
<name>A0AAD9MIG1_PROWI</name>
<gene>
    <name evidence="3" type="primary">SELENBP1</name>
    <name evidence="3" type="ORF">QBZ16_003202</name>
</gene>
<comment type="similarity">
    <text evidence="1">Belongs to the selenium-binding protein family.</text>
</comment>
<protein>
    <submittedName>
        <fullName evidence="3">Methanethiol oxidase</fullName>
    </submittedName>
</protein>
<evidence type="ECO:0000313" key="4">
    <source>
        <dbReference type="Proteomes" id="UP001255856"/>
    </source>
</evidence>
<evidence type="ECO:0000256" key="1">
    <source>
        <dbReference type="ARBA" id="ARBA00005606"/>
    </source>
</evidence>
<dbReference type="PANTHER" id="PTHR23300:SF0">
    <property type="entry name" value="METHANETHIOL OXIDASE"/>
    <property type="match status" value="1"/>
</dbReference>
<dbReference type="SUPFAM" id="SSF75011">
    <property type="entry name" value="3-carboxy-cis,cis-mucoante lactonizing enzyme"/>
    <property type="match status" value="1"/>
</dbReference>
<reference evidence="3" key="1">
    <citation type="submission" date="2021-01" db="EMBL/GenBank/DDBJ databases">
        <authorList>
            <person name="Eckstrom K.M.E."/>
        </authorList>
    </citation>
    <scope>NUCLEOTIDE SEQUENCE</scope>
    <source>
        <strain evidence="3">UVCC 0001</strain>
    </source>
</reference>
<keyword evidence="2" id="KW-0711">Selenium</keyword>
<evidence type="ECO:0000313" key="3">
    <source>
        <dbReference type="EMBL" id="KAK2078362.1"/>
    </source>
</evidence>
<dbReference type="Pfam" id="PF05694">
    <property type="entry name" value="SBP56"/>
    <property type="match status" value="1"/>
</dbReference>
<dbReference type="EMBL" id="JASFZW010000004">
    <property type="protein sequence ID" value="KAK2078362.1"/>
    <property type="molecule type" value="Genomic_DNA"/>
</dbReference>
<dbReference type="GO" id="GO:0008430">
    <property type="term" value="F:selenium binding"/>
    <property type="evidence" value="ECO:0007669"/>
    <property type="project" value="InterPro"/>
</dbReference>
<comment type="caution">
    <text evidence="3">The sequence shown here is derived from an EMBL/GenBank/DDBJ whole genome shotgun (WGS) entry which is preliminary data.</text>
</comment>
<dbReference type="AlphaFoldDB" id="A0AAD9MIG1"/>
<dbReference type="Proteomes" id="UP001255856">
    <property type="component" value="Unassembled WGS sequence"/>
</dbReference>
<sequence>MSSCGCRGPGYASPLEAKEKGPRETLLYVPAIVPDASRPDYLATVDADPNSPTYSQVIHRLPMKYKGDELHHSGWNACSSCHDDPSRKRRLLILPSLRSGRVYAVDTASDPRAPRLDKVVEPEAIQRATGLSYLHTSHCLGSGEIVISSLGDVDGEAKGDFVVLDQDLNVKGTWGKQSLPFGYDFWYQPAHDVLASTSWGAPNAFCGGFDPAQVPEKYGDAIYIWSWKERVLKQTINLGPEGLIPLEIRFKHDPQSRDGFVGAALASNVIHLTKGADEENWRTSAVIRQPWTKVEGWVLPEAPPLITDILISLDDRFLYFSNWLRGDLVQYDITDPANPRLTGRIWLGGIIRRDGPLRVAPESLRELGLEAAPEIPTVRGHRLLGGPQMIQLSLDGKRLYVSNSLFSAWDKQFYPDMVANGSYILQIDVDDVNGGLKLNPDFYVDFGAEPDGPVLAHEIRYPGGDCSSDIWL</sequence>
<dbReference type="PANTHER" id="PTHR23300">
    <property type="entry name" value="METHANETHIOL OXIDASE"/>
    <property type="match status" value="1"/>
</dbReference>
<keyword evidence="4" id="KW-1185">Reference proteome</keyword>
<organism evidence="3 4">
    <name type="scientific">Prototheca wickerhamii</name>
    <dbReference type="NCBI Taxonomy" id="3111"/>
    <lineage>
        <taxon>Eukaryota</taxon>
        <taxon>Viridiplantae</taxon>
        <taxon>Chlorophyta</taxon>
        <taxon>core chlorophytes</taxon>
        <taxon>Trebouxiophyceae</taxon>
        <taxon>Chlorellales</taxon>
        <taxon>Chlorellaceae</taxon>
        <taxon>Prototheca</taxon>
    </lineage>
</organism>
<proteinExistence type="inferred from homology"/>